<evidence type="ECO:0000259" key="2">
    <source>
        <dbReference type="PROSITE" id="PS51745"/>
    </source>
</evidence>
<dbReference type="Pfam" id="PF00564">
    <property type="entry name" value="PB1"/>
    <property type="match status" value="1"/>
</dbReference>
<organism evidence="3 4">
    <name type="scientific">Gonapodya prolifera (strain JEL478)</name>
    <name type="common">Monoblepharis prolifera</name>
    <dbReference type="NCBI Taxonomy" id="1344416"/>
    <lineage>
        <taxon>Eukaryota</taxon>
        <taxon>Fungi</taxon>
        <taxon>Fungi incertae sedis</taxon>
        <taxon>Chytridiomycota</taxon>
        <taxon>Chytridiomycota incertae sedis</taxon>
        <taxon>Monoblepharidomycetes</taxon>
        <taxon>Monoblepharidales</taxon>
        <taxon>Gonapodyaceae</taxon>
        <taxon>Gonapodya</taxon>
    </lineage>
</organism>
<dbReference type="AlphaFoldDB" id="A0A139AJU0"/>
<feature type="region of interest" description="Disordered" evidence="1">
    <location>
        <begin position="399"/>
        <end position="443"/>
    </location>
</feature>
<dbReference type="OrthoDB" id="661148at2759"/>
<feature type="compositionally biased region" description="Pro residues" evidence="1">
    <location>
        <begin position="258"/>
        <end position="274"/>
    </location>
</feature>
<feature type="region of interest" description="Disordered" evidence="1">
    <location>
        <begin position="353"/>
        <end position="382"/>
    </location>
</feature>
<sequence length="443" mass="47411">MDAAQSSGYTELLVQATHYGDTKEFLILEKPSWAVLSSNIRSAFCIDRSIAITYHDDDGDAITLDSDVELQELVAMLRAGGQATLKVVVQTLGDVALYPEVPTVQEMEMELSPHSPSLIQPAPNVSNSDDWNMIPHLPVDAAISAVAQSESSSSGTHSTPENPFIAPLEVHAPPSESSSTKGKEKVVDVDVDMVEVEGEPATASSNEAIVQDIMQMTADLQKAMDQFAESQNATAPPVLVSEAGGLPAPQPASTTPLSAPPPPPVPVPAPPQTLPPDLSQSFNRVIGELLEAVQLLAASNSSEGGDEWARQERDRLKADLMRDVGVLVEQVCKGRISFSLMGKELITTNLLTPHSSARHSPARQPFSPPKCKSKSQESSLRSRRGLPCIRPLLLLSNPNVPRAQGRRTVIQTAPRTPPTQAASRTTTRGRPWATNSTTGRTLA</sequence>
<name>A0A139AJU0_GONPJ</name>
<feature type="compositionally biased region" description="Low complexity" evidence="1">
    <location>
        <begin position="145"/>
        <end position="154"/>
    </location>
</feature>
<proteinExistence type="predicted"/>
<dbReference type="SUPFAM" id="SSF54277">
    <property type="entry name" value="CAD &amp; PB1 domains"/>
    <property type="match status" value="1"/>
</dbReference>
<dbReference type="PROSITE" id="PS51745">
    <property type="entry name" value="PB1"/>
    <property type="match status" value="1"/>
</dbReference>
<keyword evidence="4" id="KW-1185">Reference proteome</keyword>
<evidence type="ECO:0000256" key="1">
    <source>
        <dbReference type="SAM" id="MobiDB-lite"/>
    </source>
</evidence>
<feature type="compositionally biased region" description="Polar residues" evidence="1">
    <location>
        <begin position="409"/>
        <end position="443"/>
    </location>
</feature>
<dbReference type="Gene3D" id="3.10.20.90">
    <property type="entry name" value="Phosphatidylinositol 3-kinase Catalytic Subunit, Chain A, domain 1"/>
    <property type="match status" value="1"/>
</dbReference>
<gene>
    <name evidence="3" type="ORF">M427DRAFT_269030</name>
</gene>
<evidence type="ECO:0000313" key="3">
    <source>
        <dbReference type="EMBL" id="KXS17019.1"/>
    </source>
</evidence>
<dbReference type="InterPro" id="IPR053793">
    <property type="entry name" value="PB1-like"/>
</dbReference>
<feature type="region of interest" description="Disordered" evidence="1">
    <location>
        <begin position="239"/>
        <end position="276"/>
    </location>
</feature>
<protein>
    <recommendedName>
        <fullName evidence="2">PB1 domain-containing protein</fullName>
    </recommendedName>
</protein>
<dbReference type="Proteomes" id="UP000070544">
    <property type="component" value="Unassembled WGS sequence"/>
</dbReference>
<reference evidence="3 4" key="1">
    <citation type="journal article" date="2015" name="Genome Biol. Evol.">
        <title>Phylogenomic analyses indicate that early fungi evolved digesting cell walls of algal ancestors of land plants.</title>
        <authorList>
            <person name="Chang Y."/>
            <person name="Wang S."/>
            <person name="Sekimoto S."/>
            <person name="Aerts A.L."/>
            <person name="Choi C."/>
            <person name="Clum A."/>
            <person name="LaButti K.M."/>
            <person name="Lindquist E.A."/>
            <person name="Yee Ngan C."/>
            <person name="Ohm R.A."/>
            <person name="Salamov A.A."/>
            <person name="Grigoriev I.V."/>
            <person name="Spatafora J.W."/>
            <person name="Berbee M.L."/>
        </authorList>
    </citation>
    <scope>NUCLEOTIDE SEQUENCE [LARGE SCALE GENOMIC DNA]</scope>
    <source>
        <strain evidence="3 4">JEL478</strain>
    </source>
</reference>
<dbReference type="InterPro" id="IPR000270">
    <property type="entry name" value="PB1_dom"/>
</dbReference>
<dbReference type="EMBL" id="KQ965749">
    <property type="protein sequence ID" value="KXS17019.1"/>
    <property type="molecule type" value="Genomic_DNA"/>
</dbReference>
<dbReference type="CDD" id="cd05992">
    <property type="entry name" value="PB1"/>
    <property type="match status" value="1"/>
</dbReference>
<evidence type="ECO:0000313" key="4">
    <source>
        <dbReference type="Proteomes" id="UP000070544"/>
    </source>
</evidence>
<feature type="domain" description="PB1" evidence="2">
    <location>
        <begin position="11"/>
        <end position="92"/>
    </location>
</feature>
<dbReference type="SMART" id="SM00666">
    <property type="entry name" value="PB1"/>
    <property type="match status" value="1"/>
</dbReference>
<feature type="region of interest" description="Disordered" evidence="1">
    <location>
        <begin position="145"/>
        <end position="186"/>
    </location>
</feature>
<accession>A0A139AJU0</accession>